<dbReference type="Pfam" id="PF04749">
    <property type="entry name" value="PLAC8"/>
    <property type="match status" value="1"/>
</dbReference>
<dbReference type="PANTHER" id="PTHR15907">
    <property type="entry name" value="DUF614 FAMILY PROTEIN-RELATED"/>
    <property type="match status" value="1"/>
</dbReference>
<organism evidence="2 3">
    <name type="scientific">Mugilogobius chulae</name>
    <name type="common">yellowstripe goby</name>
    <dbReference type="NCBI Taxonomy" id="88201"/>
    <lineage>
        <taxon>Eukaryota</taxon>
        <taxon>Metazoa</taxon>
        <taxon>Chordata</taxon>
        <taxon>Craniata</taxon>
        <taxon>Vertebrata</taxon>
        <taxon>Euteleostomi</taxon>
        <taxon>Actinopterygii</taxon>
        <taxon>Neopterygii</taxon>
        <taxon>Teleostei</taxon>
        <taxon>Neoteleostei</taxon>
        <taxon>Acanthomorphata</taxon>
        <taxon>Gobiaria</taxon>
        <taxon>Gobiiformes</taxon>
        <taxon>Gobioidei</taxon>
        <taxon>Gobiidae</taxon>
        <taxon>Gobionellinae</taxon>
        <taxon>Mugilogobius</taxon>
    </lineage>
</organism>
<dbReference type="NCBIfam" id="TIGR01571">
    <property type="entry name" value="A_thal_Cys_rich"/>
    <property type="match status" value="1"/>
</dbReference>
<dbReference type="InterPro" id="IPR006461">
    <property type="entry name" value="PLAC_motif_containing"/>
</dbReference>
<reference evidence="3" key="1">
    <citation type="submission" date="2024-04" db="EMBL/GenBank/DDBJ databases">
        <title>Salinicola lusitanus LLJ914,a marine bacterium isolated from the Okinawa Trough.</title>
        <authorList>
            <person name="Li J."/>
        </authorList>
    </citation>
    <scope>NUCLEOTIDE SEQUENCE [LARGE SCALE GENOMIC DNA]</scope>
</reference>
<evidence type="ECO:0000313" key="2">
    <source>
        <dbReference type="EMBL" id="KAK7925278.1"/>
    </source>
</evidence>
<protein>
    <recommendedName>
        <fullName evidence="4">Cornifelin homolog B-like</fullName>
    </recommendedName>
</protein>
<sequence length="128" mass="14820">MSTKMVVRQPQPMMVSQESDEWSSGICDCTQDMPECCLAFWCCPCFACRTTKRYGQCLCLPLLDMFGGIPLPITMSMRVSMRHRYGIKGDMWHDCLYSCFCVPCSWCQMSREMKQRHIPIVLVNARPQ</sequence>
<comment type="similarity">
    <text evidence="1">Belongs to the cornifelin family.</text>
</comment>
<dbReference type="AlphaFoldDB" id="A0AAW0PDF7"/>
<evidence type="ECO:0000313" key="3">
    <source>
        <dbReference type="Proteomes" id="UP001460270"/>
    </source>
</evidence>
<gene>
    <name evidence="2" type="ORF">WMY93_007588</name>
</gene>
<dbReference type="EMBL" id="JBBPFD010000005">
    <property type="protein sequence ID" value="KAK7925278.1"/>
    <property type="molecule type" value="Genomic_DNA"/>
</dbReference>
<name>A0AAW0PDF7_9GOBI</name>
<evidence type="ECO:0000256" key="1">
    <source>
        <dbReference type="ARBA" id="ARBA00009024"/>
    </source>
</evidence>
<dbReference type="Proteomes" id="UP001460270">
    <property type="component" value="Unassembled WGS sequence"/>
</dbReference>
<proteinExistence type="inferred from homology"/>
<accession>A0AAW0PDF7</accession>
<evidence type="ECO:0008006" key="4">
    <source>
        <dbReference type="Google" id="ProtNLM"/>
    </source>
</evidence>
<comment type="caution">
    <text evidence="2">The sequence shown here is derived from an EMBL/GenBank/DDBJ whole genome shotgun (WGS) entry which is preliminary data.</text>
</comment>
<keyword evidence="3" id="KW-1185">Reference proteome</keyword>